<name>A0A812IS38_SYMPI</name>
<keyword evidence="3" id="KW-1185">Reference proteome</keyword>
<dbReference type="OrthoDB" id="424310at2759"/>
<dbReference type="GO" id="GO:0007018">
    <property type="term" value="P:microtubule-based movement"/>
    <property type="evidence" value="ECO:0007669"/>
    <property type="project" value="InterPro"/>
</dbReference>
<dbReference type="EMBL" id="CAJNIZ010000017">
    <property type="protein sequence ID" value="CAE7151283.1"/>
    <property type="molecule type" value="Genomic_DNA"/>
</dbReference>
<evidence type="ECO:0000313" key="3">
    <source>
        <dbReference type="Proteomes" id="UP000649617"/>
    </source>
</evidence>
<gene>
    <name evidence="2" type="primary">DNAH8</name>
    <name evidence="2" type="ORF">SPIL2461_LOCUS201</name>
</gene>
<dbReference type="Pfam" id="PF18199">
    <property type="entry name" value="Dynein_C"/>
    <property type="match status" value="1"/>
</dbReference>
<dbReference type="GO" id="GO:0030286">
    <property type="term" value="C:dynein complex"/>
    <property type="evidence" value="ECO:0007669"/>
    <property type="project" value="InterPro"/>
</dbReference>
<organism evidence="2 3">
    <name type="scientific">Symbiodinium pilosum</name>
    <name type="common">Dinoflagellate</name>
    <dbReference type="NCBI Taxonomy" id="2952"/>
    <lineage>
        <taxon>Eukaryota</taxon>
        <taxon>Sar</taxon>
        <taxon>Alveolata</taxon>
        <taxon>Dinophyceae</taxon>
        <taxon>Suessiales</taxon>
        <taxon>Symbiodiniaceae</taxon>
        <taxon>Symbiodinium</taxon>
    </lineage>
</organism>
<dbReference type="Gene3D" id="3.10.490.20">
    <property type="match status" value="1"/>
</dbReference>
<dbReference type="Proteomes" id="UP000649617">
    <property type="component" value="Unassembled WGS sequence"/>
</dbReference>
<comment type="caution">
    <text evidence="2">The sequence shown here is derived from an EMBL/GenBank/DDBJ whole genome shotgun (WGS) entry which is preliminary data.</text>
</comment>
<dbReference type="GO" id="GO:0051959">
    <property type="term" value="F:dynein light intermediate chain binding"/>
    <property type="evidence" value="ECO:0007669"/>
    <property type="project" value="InterPro"/>
</dbReference>
<dbReference type="InterPro" id="IPR043160">
    <property type="entry name" value="Dynein_C_barrel"/>
</dbReference>
<proteinExistence type="predicted"/>
<feature type="domain" description="Dynein heavy chain C-terminal" evidence="1">
    <location>
        <begin position="3"/>
        <end position="155"/>
    </location>
</feature>
<dbReference type="GO" id="GO:0045505">
    <property type="term" value="F:dynein intermediate chain binding"/>
    <property type="evidence" value="ECO:0007669"/>
    <property type="project" value="InterPro"/>
</dbReference>
<dbReference type="AlphaFoldDB" id="A0A812IS38"/>
<sequence length="159" mass="18370">MPNLGGWFTGLTERQAMLNNWLENGRGVMKAYWLTGFTNAQGFLTGMRQEVTRQHKKDQWALDDVISHTEVLPYDMERIRDVPEEGQNIWGLFIEGGRWSRQDNRIEESEPKKLFTSMPAIFVTATTARDLKGMGLNYGPHGPYNTAVYKYPKRNLNRT</sequence>
<dbReference type="InterPro" id="IPR026983">
    <property type="entry name" value="DHC"/>
</dbReference>
<accession>A0A812IS38</accession>
<evidence type="ECO:0000259" key="1">
    <source>
        <dbReference type="Pfam" id="PF18199"/>
    </source>
</evidence>
<dbReference type="FunFam" id="3.10.490.20:FF:000010">
    <property type="entry name" value="Dynein heavy chain, putative"/>
    <property type="match status" value="1"/>
</dbReference>
<protein>
    <submittedName>
        <fullName evidence="2">DNAH8 protein</fullName>
    </submittedName>
</protein>
<dbReference type="InterPro" id="IPR041228">
    <property type="entry name" value="Dynein_C"/>
</dbReference>
<dbReference type="Gene3D" id="1.20.1270.280">
    <property type="match status" value="1"/>
</dbReference>
<reference evidence="2" key="1">
    <citation type="submission" date="2021-02" db="EMBL/GenBank/DDBJ databases">
        <authorList>
            <person name="Dougan E. K."/>
            <person name="Rhodes N."/>
            <person name="Thang M."/>
            <person name="Chan C."/>
        </authorList>
    </citation>
    <scope>NUCLEOTIDE SEQUENCE</scope>
</reference>
<evidence type="ECO:0000313" key="2">
    <source>
        <dbReference type="EMBL" id="CAE7151283.1"/>
    </source>
</evidence>
<dbReference type="PANTHER" id="PTHR46961">
    <property type="entry name" value="DYNEIN HEAVY CHAIN 1, AXONEMAL-LIKE PROTEIN"/>
    <property type="match status" value="1"/>
</dbReference>